<evidence type="ECO:0000313" key="2">
    <source>
        <dbReference type="Proteomes" id="UP000176101"/>
    </source>
</evidence>
<dbReference type="STRING" id="1075402.AN216_09105"/>
<organism evidence="1 2">
    <name type="scientific">Streptomyces oceani</name>
    <dbReference type="NCBI Taxonomy" id="1075402"/>
    <lineage>
        <taxon>Bacteria</taxon>
        <taxon>Bacillati</taxon>
        <taxon>Actinomycetota</taxon>
        <taxon>Actinomycetes</taxon>
        <taxon>Kitasatosporales</taxon>
        <taxon>Streptomycetaceae</taxon>
        <taxon>Streptomyces</taxon>
    </lineage>
</organism>
<dbReference type="AlphaFoldDB" id="A0A1E7KKA8"/>
<dbReference type="RefSeq" id="WP_070196071.1">
    <property type="nucleotide sequence ID" value="NZ_LJGU01000114.1"/>
</dbReference>
<name>A0A1E7KKA8_9ACTN</name>
<reference evidence="1 2" key="1">
    <citation type="journal article" date="2016" name="Front. Microbiol.">
        <title>Comparative Genomics Analysis of Streptomyces Species Reveals Their Adaptation to the Marine Environment and Their Diversity at the Genomic Level.</title>
        <authorList>
            <person name="Tian X."/>
            <person name="Zhang Z."/>
            <person name="Yang T."/>
            <person name="Chen M."/>
            <person name="Li J."/>
            <person name="Chen F."/>
            <person name="Yang J."/>
            <person name="Li W."/>
            <person name="Zhang B."/>
            <person name="Zhang Z."/>
            <person name="Wu J."/>
            <person name="Zhang C."/>
            <person name="Long L."/>
            <person name="Xiao J."/>
        </authorList>
    </citation>
    <scope>NUCLEOTIDE SEQUENCE [LARGE SCALE GENOMIC DNA]</scope>
    <source>
        <strain evidence="1 2">SCSIO 02100</strain>
    </source>
</reference>
<dbReference type="EMBL" id="LJGU01000114">
    <property type="protein sequence ID" value="OEV04320.1"/>
    <property type="molecule type" value="Genomic_DNA"/>
</dbReference>
<accession>A0A1E7KKA8</accession>
<evidence type="ECO:0000313" key="1">
    <source>
        <dbReference type="EMBL" id="OEV04320.1"/>
    </source>
</evidence>
<proteinExistence type="predicted"/>
<comment type="caution">
    <text evidence="1">The sequence shown here is derived from an EMBL/GenBank/DDBJ whole genome shotgun (WGS) entry which is preliminary data.</text>
</comment>
<protein>
    <submittedName>
        <fullName evidence="1">Uncharacterized protein</fullName>
    </submittedName>
</protein>
<keyword evidence="2" id="KW-1185">Reference proteome</keyword>
<sequence>MTRANASGVKMAELFDPEPITWGLRGDPHVWRALRDHLSETYVPASVDEAVSLVRVAFSELVGVDLVTHAEPWVRRDQFAHGGMSSGGVSLNEWRERLLPLLTERARVLLES</sequence>
<gene>
    <name evidence="1" type="ORF">AN216_09105</name>
</gene>
<dbReference type="Proteomes" id="UP000176101">
    <property type="component" value="Unassembled WGS sequence"/>
</dbReference>